<dbReference type="InterPro" id="IPR036388">
    <property type="entry name" value="WH-like_DNA-bd_sf"/>
</dbReference>
<protein>
    <submittedName>
        <fullName evidence="1">HNH homing endonuclease protein</fullName>
    </submittedName>
</protein>
<keyword evidence="1" id="KW-0255">Endonuclease</keyword>
<evidence type="ECO:0000313" key="2">
    <source>
        <dbReference type="Proteomes" id="UP000264229"/>
    </source>
</evidence>
<organism evidence="1 2">
    <name type="scientific">Escherichia phage PGN829.1</name>
    <dbReference type="NCBI Taxonomy" id="2315696"/>
    <lineage>
        <taxon>Viruses</taxon>
        <taxon>Duplodnaviria</taxon>
        <taxon>Heunggongvirae</taxon>
        <taxon>Uroviricota</taxon>
        <taxon>Caudoviricetes</taxon>
        <taxon>Schitoviridae</taxon>
        <taxon>Enquatrovirinae</taxon>
        <taxon>Gamaleyavirus</taxon>
        <taxon>Gamaleyavirus Pgn8291</taxon>
    </lineage>
</organism>
<dbReference type="GeneID" id="77935721"/>
<keyword evidence="1" id="KW-0540">Nuclease</keyword>
<sequence length="178" mass="20670">MKQYPNSNINVQWKPAHMVNSGCKFSTKTEDGSKTCSAYIRWWGMFMRCYNPTNPGYPQYGAKGVVVSKEWGNYQDFAQWYYDSCFLLGIDPENNNFQLDKDNGPVPEYSPKVCKLVPVSDNVAKANSKSHWYINPNGDIVEIINLNKFCREHGLSRKQMYRLRDGTCESHRGWRLYV</sequence>
<evidence type="ECO:0000313" key="1">
    <source>
        <dbReference type="EMBL" id="AXY82597.1"/>
    </source>
</evidence>
<reference evidence="2" key="1">
    <citation type="submission" date="2018-08" db="EMBL/GenBank/DDBJ databases">
        <authorList>
            <person name="Chaudhary N."/>
            <person name="Taneja N."/>
        </authorList>
    </citation>
    <scope>NUCLEOTIDE SEQUENCE [LARGE SCALE GENOMIC DNA]</scope>
</reference>
<keyword evidence="1" id="KW-0378">Hydrolase</keyword>
<dbReference type="GO" id="GO:0004519">
    <property type="term" value="F:endonuclease activity"/>
    <property type="evidence" value="ECO:0007669"/>
    <property type="project" value="UniProtKB-KW"/>
</dbReference>
<dbReference type="Gene3D" id="1.10.10.10">
    <property type="entry name" value="Winged helix-like DNA-binding domain superfamily/Winged helix DNA-binding domain"/>
    <property type="match status" value="1"/>
</dbReference>
<dbReference type="Proteomes" id="UP000264229">
    <property type="component" value="Segment"/>
</dbReference>
<dbReference type="RefSeq" id="YP_010659736.1">
    <property type="nucleotide sequence ID" value="NC_070871.1"/>
</dbReference>
<dbReference type="KEGG" id="vg:77935721"/>
<accession>A0A385IIA6</accession>
<keyword evidence="2" id="KW-1185">Reference proteome</keyword>
<name>A0A385IIA6_9CAUD</name>
<dbReference type="EMBL" id="MH733496">
    <property type="protein sequence ID" value="AXY82597.1"/>
    <property type="molecule type" value="Genomic_DNA"/>
</dbReference>
<proteinExistence type="predicted"/>